<accession>A0A6J4VCN2</accession>
<gene>
    <name evidence="3" type="ORF">AVDCRST_MAG49-3701</name>
</gene>
<dbReference type="InterPro" id="IPR011051">
    <property type="entry name" value="RmlC_Cupin_sf"/>
</dbReference>
<dbReference type="AlphaFoldDB" id="A0A6J4VCN2"/>
<dbReference type="Gene3D" id="3.10.450.50">
    <property type="match status" value="1"/>
</dbReference>
<dbReference type="EMBL" id="CADCWG010000258">
    <property type="protein sequence ID" value="CAA9571818.1"/>
    <property type="molecule type" value="Genomic_DNA"/>
</dbReference>
<keyword evidence="1" id="KW-0472">Membrane</keyword>
<dbReference type="SUPFAM" id="SSF54427">
    <property type="entry name" value="NTF2-like"/>
    <property type="match status" value="1"/>
</dbReference>
<organism evidence="3">
    <name type="scientific">uncultured Thermomicrobiales bacterium</name>
    <dbReference type="NCBI Taxonomy" id="1645740"/>
    <lineage>
        <taxon>Bacteria</taxon>
        <taxon>Pseudomonadati</taxon>
        <taxon>Thermomicrobiota</taxon>
        <taxon>Thermomicrobia</taxon>
        <taxon>Thermomicrobiales</taxon>
        <taxon>environmental samples</taxon>
    </lineage>
</organism>
<feature type="transmembrane region" description="Helical" evidence="1">
    <location>
        <begin position="20"/>
        <end position="40"/>
    </location>
</feature>
<dbReference type="InterPro" id="IPR037401">
    <property type="entry name" value="SnoaL-like"/>
</dbReference>
<protein>
    <recommendedName>
        <fullName evidence="2">SnoaL-like domain-containing protein</fullName>
    </recommendedName>
</protein>
<evidence type="ECO:0000313" key="3">
    <source>
        <dbReference type="EMBL" id="CAA9571818.1"/>
    </source>
</evidence>
<name>A0A6J4VCN2_9BACT</name>
<keyword evidence="1" id="KW-0812">Transmembrane</keyword>
<feature type="domain" description="SnoaL-like" evidence="2">
    <location>
        <begin position="60"/>
        <end position="163"/>
    </location>
</feature>
<dbReference type="SUPFAM" id="SSF51182">
    <property type="entry name" value="RmlC-like cupins"/>
    <property type="match status" value="1"/>
</dbReference>
<dbReference type="InterPro" id="IPR032710">
    <property type="entry name" value="NTF2-like_dom_sf"/>
</dbReference>
<evidence type="ECO:0000259" key="2">
    <source>
        <dbReference type="Pfam" id="PF12680"/>
    </source>
</evidence>
<keyword evidence="1" id="KW-1133">Transmembrane helix</keyword>
<sequence length="397" mass="38997">MDRRGVRQPATTGGRSLRWALAGCLLLTTAGALLGLGAVLTDARVGTLPGTPADGRVALVRDFYAAVNEAVRTGDAVSLGGIVSPDFAWCDPCPGQPPTLEGLRRQLAELHRTAPGARLAVDWVVAGPDGTVTAGVHASGYPLADGAPPWGPVDTFHLAGGLLAGRRGGPDTAPLMDTLFATDLAALPPTVMGVALARLDFPVGAWLEGLVGAGPTVVVVEAGTLAVRVGGSGRFLVGGGDGVQAAAPDRVLGRGEAVTVPAGTRYGLRQAGSEPAAALGATFYFAARPFVPSDGGVQAPAGAAVRLLANGIVGGWPTGPVRVALGRAALGPGGAVVPAAGEEALVAVEAGILGIGEGPPVPAGSGALRPAGVPGELRNAGGGLLVVLVLTVAPAGA</sequence>
<evidence type="ECO:0000256" key="1">
    <source>
        <dbReference type="SAM" id="Phobius"/>
    </source>
</evidence>
<reference evidence="3" key="1">
    <citation type="submission" date="2020-02" db="EMBL/GenBank/DDBJ databases">
        <authorList>
            <person name="Meier V. D."/>
        </authorList>
    </citation>
    <scope>NUCLEOTIDE SEQUENCE</scope>
    <source>
        <strain evidence="3">AVDCRST_MAG49</strain>
    </source>
</reference>
<proteinExistence type="predicted"/>
<dbReference type="Pfam" id="PF12680">
    <property type="entry name" value="SnoaL_2"/>
    <property type="match status" value="1"/>
</dbReference>